<gene>
    <name evidence="3" type="ORF">PYCCODRAFT_1368999</name>
</gene>
<sequence length="817" mass="92310">MSTIEVFTNSYEIVSLPAAIYYHYDEIKPESPIKRRNFQVVDRLQLDNAAIFNPRAIYDGRKNMFSTRDIPSSSYTVALGRTQTFEVLIRRVSVIRPDDVRSLTRRRSPNDPDNTVSLNLLQLIVRQAPNMRHKFPTDARSFYIAHNAKVLRRGLSAWRGYFQSVRPVLGKLIINVDVSHAAVYTPGHLIDTMLAHLGFSDIRKLADLEQLDYVKLRVFLKGVRIKPTLSKMKPRPISDLVREAGMQEFDKDGERWTVARHFQNKYNVPVRYPRLVGVKVGQGSVIPAEFCEVVPGQIYRKKIPTECQNDFLSFATQKPAERLRDIQNAVSGQGQLFDYATSDFMREAGMRVDTRAMSIAGNVLPPPAIRYHNDRVQPGQGKWNVVRKQFIQPATLRFWGVAVFERVPDAKINDFVRQLVGNMQRAAVVNGNPPIQIGNPQDVERTLHSVGNQCIDKRYIPPDWPRDRRPVPQLILVILPANAAECRRRVKHWGDIKMNVATQCVRDGKWQRMSDQYCNNVILKINARLGGINSVLDSKPAAFLQQQPSMIVGADVGHPGPGSATRPSVTGLVASVDAAVSKLTSYANVQRPRQEIIEDLEAMMMNALRDYRDYQARNVAPNPPPPRNIIFYRDGVSEGEFAQVAEREIPLVKSAFVKSNIPPHLMPKLIFIVVGKRHHVRFFPKNSQQADSSGNCPAGLLVDQQITNPNYTDFYLQSHAGLLGTSRPSHYIILANETTLGVKEVQELTFNLCHTYASATRSVSIPAPRVCARMEFHCENGAALDDSATNVTNEECNLEYWKTAFKQSGLNRNMYFL</sequence>
<dbReference type="Pfam" id="PF16486">
    <property type="entry name" value="ArgoN"/>
    <property type="match status" value="1"/>
</dbReference>
<dbReference type="InterPro" id="IPR003165">
    <property type="entry name" value="Piwi"/>
</dbReference>
<feature type="domain" description="PAZ" evidence="1">
    <location>
        <begin position="200"/>
        <end position="295"/>
    </location>
</feature>
<accession>A0A1Y2ILW0</accession>
<dbReference type="Pfam" id="PF08699">
    <property type="entry name" value="ArgoL1"/>
    <property type="match status" value="1"/>
</dbReference>
<proteinExistence type="predicted"/>
<dbReference type="GO" id="GO:0003723">
    <property type="term" value="F:RNA binding"/>
    <property type="evidence" value="ECO:0007669"/>
    <property type="project" value="InterPro"/>
</dbReference>
<dbReference type="SUPFAM" id="SSF53098">
    <property type="entry name" value="Ribonuclease H-like"/>
    <property type="match status" value="1"/>
</dbReference>
<dbReference type="InterPro" id="IPR012337">
    <property type="entry name" value="RNaseH-like_sf"/>
</dbReference>
<dbReference type="STRING" id="1353009.A0A1Y2ILW0"/>
<dbReference type="CDD" id="cd02846">
    <property type="entry name" value="PAZ_argonaute_like"/>
    <property type="match status" value="1"/>
</dbReference>
<dbReference type="OrthoDB" id="10252740at2759"/>
<dbReference type="InterPro" id="IPR036397">
    <property type="entry name" value="RNaseH_sf"/>
</dbReference>
<feature type="domain" description="Piwi" evidence="2">
    <location>
        <begin position="474"/>
        <end position="768"/>
    </location>
</feature>
<dbReference type="SMART" id="SM00950">
    <property type="entry name" value="Piwi"/>
    <property type="match status" value="1"/>
</dbReference>
<dbReference type="PROSITE" id="PS50821">
    <property type="entry name" value="PAZ"/>
    <property type="match status" value="1"/>
</dbReference>
<evidence type="ECO:0000259" key="1">
    <source>
        <dbReference type="PROSITE" id="PS50821"/>
    </source>
</evidence>
<dbReference type="Proteomes" id="UP000193067">
    <property type="component" value="Unassembled WGS sequence"/>
</dbReference>
<name>A0A1Y2ILW0_TRAC3</name>
<reference evidence="3 4" key="1">
    <citation type="journal article" date="2015" name="Biotechnol. Biofuels">
        <title>Enhanced degradation of softwood versus hardwood by the white-rot fungus Pycnoporus coccineus.</title>
        <authorList>
            <person name="Couturier M."/>
            <person name="Navarro D."/>
            <person name="Chevret D."/>
            <person name="Henrissat B."/>
            <person name="Piumi F."/>
            <person name="Ruiz-Duenas F.J."/>
            <person name="Martinez A.T."/>
            <person name="Grigoriev I.V."/>
            <person name="Riley R."/>
            <person name="Lipzen A."/>
            <person name="Berrin J.G."/>
            <person name="Master E.R."/>
            <person name="Rosso M.N."/>
        </authorList>
    </citation>
    <scope>NUCLEOTIDE SEQUENCE [LARGE SCALE GENOMIC DNA]</scope>
    <source>
        <strain evidence="3 4">BRFM310</strain>
    </source>
</reference>
<dbReference type="InterPro" id="IPR032473">
    <property type="entry name" value="Argonaute_Mid_dom"/>
</dbReference>
<dbReference type="Pfam" id="PF02170">
    <property type="entry name" value="PAZ"/>
    <property type="match status" value="1"/>
</dbReference>
<protein>
    <submittedName>
        <fullName evidence="3">Piwi-domain-containing protein</fullName>
    </submittedName>
</protein>
<dbReference type="InterPro" id="IPR003100">
    <property type="entry name" value="PAZ_dom"/>
</dbReference>
<dbReference type="Pfam" id="PF16487">
    <property type="entry name" value="ArgoMid"/>
    <property type="match status" value="1"/>
</dbReference>
<evidence type="ECO:0000313" key="3">
    <source>
        <dbReference type="EMBL" id="OSD01643.1"/>
    </source>
</evidence>
<dbReference type="Gene3D" id="3.30.420.10">
    <property type="entry name" value="Ribonuclease H-like superfamily/Ribonuclease H"/>
    <property type="match status" value="1"/>
</dbReference>
<dbReference type="Pfam" id="PF02171">
    <property type="entry name" value="Piwi"/>
    <property type="match status" value="1"/>
</dbReference>
<dbReference type="PANTHER" id="PTHR22891">
    <property type="entry name" value="EUKARYOTIC TRANSLATION INITIATION FACTOR 2C"/>
    <property type="match status" value="1"/>
</dbReference>
<dbReference type="Gene3D" id="3.40.50.2300">
    <property type="match status" value="1"/>
</dbReference>
<evidence type="ECO:0000313" key="4">
    <source>
        <dbReference type="Proteomes" id="UP000193067"/>
    </source>
</evidence>
<dbReference type="InterPro" id="IPR036085">
    <property type="entry name" value="PAZ_dom_sf"/>
</dbReference>
<dbReference type="PROSITE" id="PS50822">
    <property type="entry name" value="PIWI"/>
    <property type="match status" value="1"/>
</dbReference>
<dbReference type="EMBL" id="KZ084110">
    <property type="protein sequence ID" value="OSD01643.1"/>
    <property type="molecule type" value="Genomic_DNA"/>
</dbReference>
<dbReference type="SMART" id="SM01163">
    <property type="entry name" value="DUF1785"/>
    <property type="match status" value="1"/>
</dbReference>
<keyword evidence="4" id="KW-1185">Reference proteome</keyword>
<dbReference type="SUPFAM" id="SSF101690">
    <property type="entry name" value="PAZ domain"/>
    <property type="match status" value="1"/>
</dbReference>
<dbReference type="InterPro" id="IPR014811">
    <property type="entry name" value="ArgoL1"/>
</dbReference>
<dbReference type="Gene3D" id="2.170.260.10">
    <property type="entry name" value="paz domain"/>
    <property type="match status" value="1"/>
</dbReference>
<dbReference type="InterPro" id="IPR032474">
    <property type="entry name" value="Argonaute_N"/>
</dbReference>
<organism evidence="3 4">
    <name type="scientific">Trametes coccinea (strain BRFM310)</name>
    <name type="common">Pycnoporus coccineus</name>
    <dbReference type="NCBI Taxonomy" id="1353009"/>
    <lineage>
        <taxon>Eukaryota</taxon>
        <taxon>Fungi</taxon>
        <taxon>Dikarya</taxon>
        <taxon>Basidiomycota</taxon>
        <taxon>Agaricomycotina</taxon>
        <taxon>Agaricomycetes</taxon>
        <taxon>Polyporales</taxon>
        <taxon>Polyporaceae</taxon>
        <taxon>Trametes</taxon>
    </lineage>
</organism>
<dbReference type="AlphaFoldDB" id="A0A1Y2ILW0"/>
<evidence type="ECO:0000259" key="2">
    <source>
        <dbReference type="PROSITE" id="PS50822"/>
    </source>
</evidence>